<feature type="domain" description="MHYT" evidence="15">
    <location>
        <begin position="22"/>
        <end position="218"/>
    </location>
</feature>
<dbReference type="PRINTS" id="PR00344">
    <property type="entry name" value="BCTRLSENSOR"/>
</dbReference>
<dbReference type="SUPFAM" id="SSF47384">
    <property type="entry name" value="Homodimeric domain of signal transducing histidine kinase"/>
    <property type="match status" value="1"/>
</dbReference>
<dbReference type="InterPro" id="IPR035965">
    <property type="entry name" value="PAS-like_dom_sf"/>
</dbReference>
<evidence type="ECO:0000256" key="6">
    <source>
        <dbReference type="ARBA" id="ARBA00022741"/>
    </source>
</evidence>
<evidence type="ECO:0000256" key="5">
    <source>
        <dbReference type="ARBA" id="ARBA00022679"/>
    </source>
</evidence>
<keyword evidence="9" id="KW-0902">Two-component regulatory system</keyword>
<dbReference type="GO" id="GO:0000155">
    <property type="term" value="F:phosphorelay sensor kinase activity"/>
    <property type="evidence" value="ECO:0007669"/>
    <property type="project" value="InterPro"/>
</dbReference>
<dbReference type="SMART" id="SM00387">
    <property type="entry name" value="HATPase_c"/>
    <property type="match status" value="1"/>
</dbReference>
<evidence type="ECO:0000256" key="8">
    <source>
        <dbReference type="ARBA" id="ARBA00022840"/>
    </source>
</evidence>
<keyword evidence="11" id="KW-1133">Transmembrane helix</keyword>
<keyword evidence="10 11" id="KW-0472">Membrane</keyword>
<dbReference type="InterPro" id="IPR000700">
    <property type="entry name" value="PAS-assoc_C"/>
</dbReference>
<dbReference type="EMBL" id="SLZW01000001">
    <property type="protein sequence ID" value="TCS65076.1"/>
    <property type="molecule type" value="Genomic_DNA"/>
</dbReference>
<comment type="subcellular location">
    <subcellularLocation>
        <location evidence="2">Membrane</location>
    </subcellularLocation>
</comment>
<evidence type="ECO:0000256" key="3">
    <source>
        <dbReference type="ARBA" id="ARBA00012438"/>
    </source>
</evidence>
<feature type="domain" description="PAS" evidence="13">
    <location>
        <begin position="279"/>
        <end position="325"/>
    </location>
</feature>
<feature type="transmembrane region" description="Helical" evidence="11">
    <location>
        <begin position="157"/>
        <end position="178"/>
    </location>
</feature>
<name>A0A4R3JIG9_9PROT</name>
<dbReference type="PROSITE" id="PS50924">
    <property type="entry name" value="MHYT"/>
    <property type="match status" value="1"/>
</dbReference>
<dbReference type="PROSITE" id="PS50112">
    <property type="entry name" value="PAS"/>
    <property type="match status" value="1"/>
</dbReference>
<keyword evidence="6" id="KW-0547">Nucleotide-binding</keyword>
<gene>
    <name evidence="16" type="ORF">EDD55_101410</name>
</gene>
<dbReference type="OrthoDB" id="8477265at2"/>
<keyword evidence="17" id="KW-1185">Reference proteome</keyword>
<proteinExistence type="predicted"/>
<dbReference type="SMART" id="SM00091">
    <property type="entry name" value="PAS"/>
    <property type="match status" value="1"/>
</dbReference>
<feature type="transmembrane region" description="Helical" evidence="11">
    <location>
        <begin position="125"/>
        <end position="145"/>
    </location>
</feature>
<dbReference type="SUPFAM" id="SSF55874">
    <property type="entry name" value="ATPase domain of HSP90 chaperone/DNA topoisomerase II/histidine kinase"/>
    <property type="match status" value="1"/>
</dbReference>
<dbReference type="EC" id="2.7.13.3" evidence="3"/>
<dbReference type="Gene3D" id="3.30.565.10">
    <property type="entry name" value="Histidine kinase-like ATPase, C-terminal domain"/>
    <property type="match status" value="1"/>
</dbReference>
<accession>A0A4R3JIG9</accession>
<comment type="caution">
    <text evidence="16">The sequence shown here is derived from an EMBL/GenBank/DDBJ whole genome shotgun (WGS) entry which is preliminary data.</text>
</comment>
<dbReference type="AlphaFoldDB" id="A0A4R3JIG9"/>
<evidence type="ECO:0000259" key="14">
    <source>
        <dbReference type="PROSITE" id="PS50113"/>
    </source>
</evidence>
<dbReference type="InterPro" id="IPR050736">
    <property type="entry name" value="Sensor_HK_Regulatory"/>
</dbReference>
<dbReference type="InterPro" id="IPR004358">
    <property type="entry name" value="Sig_transdc_His_kin-like_C"/>
</dbReference>
<dbReference type="CDD" id="cd00082">
    <property type="entry name" value="HisKA"/>
    <property type="match status" value="1"/>
</dbReference>
<dbReference type="SMART" id="SM00086">
    <property type="entry name" value="PAC"/>
    <property type="match status" value="1"/>
</dbReference>
<feature type="transmembrane region" description="Helical" evidence="11">
    <location>
        <begin position="190"/>
        <end position="211"/>
    </location>
</feature>
<dbReference type="InterPro" id="IPR001610">
    <property type="entry name" value="PAC"/>
</dbReference>
<keyword evidence="4" id="KW-0597">Phosphoprotein</keyword>
<dbReference type="Proteomes" id="UP000295304">
    <property type="component" value="Unassembled WGS sequence"/>
</dbReference>
<dbReference type="PROSITE" id="PS50109">
    <property type="entry name" value="HIS_KIN"/>
    <property type="match status" value="1"/>
</dbReference>
<dbReference type="Pfam" id="PF00512">
    <property type="entry name" value="HisKA"/>
    <property type="match status" value="1"/>
</dbReference>
<dbReference type="GO" id="GO:0005524">
    <property type="term" value="F:ATP binding"/>
    <property type="evidence" value="ECO:0007669"/>
    <property type="project" value="UniProtKB-KW"/>
</dbReference>
<dbReference type="Gene3D" id="1.10.287.130">
    <property type="match status" value="1"/>
</dbReference>
<reference evidence="16 17" key="1">
    <citation type="submission" date="2019-03" db="EMBL/GenBank/DDBJ databases">
        <title>Genomic Encyclopedia of Type Strains, Phase IV (KMG-IV): sequencing the most valuable type-strain genomes for metagenomic binning, comparative biology and taxonomic classification.</title>
        <authorList>
            <person name="Goeker M."/>
        </authorList>
    </citation>
    <scope>NUCLEOTIDE SEQUENCE [LARGE SCALE GENOMIC DNA]</scope>
    <source>
        <strain evidence="16 17">DSM 101688</strain>
    </source>
</reference>
<feature type="transmembrane region" description="Helical" evidence="11">
    <location>
        <begin position="94"/>
        <end position="113"/>
    </location>
</feature>
<evidence type="ECO:0000259" key="13">
    <source>
        <dbReference type="PROSITE" id="PS50112"/>
    </source>
</evidence>
<dbReference type="SUPFAM" id="SSF55785">
    <property type="entry name" value="PYP-like sensor domain (PAS domain)"/>
    <property type="match status" value="1"/>
</dbReference>
<dbReference type="Gene3D" id="3.30.450.20">
    <property type="entry name" value="PAS domain"/>
    <property type="match status" value="1"/>
</dbReference>
<evidence type="ECO:0000313" key="16">
    <source>
        <dbReference type="EMBL" id="TCS65076.1"/>
    </source>
</evidence>
<evidence type="ECO:0000259" key="15">
    <source>
        <dbReference type="PROSITE" id="PS50924"/>
    </source>
</evidence>
<dbReference type="PANTHER" id="PTHR43711">
    <property type="entry name" value="TWO-COMPONENT HISTIDINE KINASE"/>
    <property type="match status" value="1"/>
</dbReference>
<dbReference type="PANTHER" id="PTHR43711:SF26">
    <property type="entry name" value="SENSOR HISTIDINE KINASE RCSC"/>
    <property type="match status" value="1"/>
</dbReference>
<dbReference type="InterPro" id="IPR003594">
    <property type="entry name" value="HATPase_dom"/>
</dbReference>
<dbReference type="RefSeq" id="WP_132937788.1">
    <property type="nucleotide sequence ID" value="NZ_CP119676.1"/>
</dbReference>
<evidence type="ECO:0000256" key="9">
    <source>
        <dbReference type="ARBA" id="ARBA00023012"/>
    </source>
</evidence>
<dbReference type="InterPro" id="IPR005330">
    <property type="entry name" value="MHYT_dom"/>
</dbReference>
<dbReference type="FunFam" id="1.10.287.130:FF:000038">
    <property type="entry name" value="Sensory transduction histidine kinase"/>
    <property type="match status" value="1"/>
</dbReference>
<evidence type="ECO:0000256" key="10">
    <source>
        <dbReference type="ARBA" id="ARBA00023136"/>
    </source>
</evidence>
<feature type="domain" description="PAC" evidence="14">
    <location>
        <begin position="352"/>
        <end position="404"/>
    </location>
</feature>
<feature type="domain" description="Histidine kinase" evidence="12">
    <location>
        <begin position="422"/>
        <end position="643"/>
    </location>
</feature>
<dbReference type="GO" id="GO:0016020">
    <property type="term" value="C:membrane"/>
    <property type="evidence" value="ECO:0007669"/>
    <property type="project" value="UniProtKB-SubCell"/>
</dbReference>
<protein>
    <recommendedName>
        <fullName evidence="3">histidine kinase</fullName>
        <ecNumber evidence="3">2.7.13.3</ecNumber>
    </recommendedName>
</protein>
<evidence type="ECO:0000256" key="1">
    <source>
        <dbReference type="ARBA" id="ARBA00000085"/>
    </source>
</evidence>
<keyword evidence="5" id="KW-0808">Transferase</keyword>
<evidence type="ECO:0000259" key="12">
    <source>
        <dbReference type="PROSITE" id="PS50109"/>
    </source>
</evidence>
<keyword evidence="11" id="KW-0812">Transmembrane</keyword>
<evidence type="ECO:0000313" key="17">
    <source>
        <dbReference type="Proteomes" id="UP000295304"/>
    </source>
</evidence>
<dbReference type="Pfam" id="PF02518">
    <property type="entry name" value="HATPase_c"/>
    <property type="match status" value="1"/>
</dbReference>
<dbReference type="Pfam" id="PF03707">
    <property type="entry name" value="MHYT"/>
    <property type="match status" value="2"/>
</dbReference>
<dbReference type="SMART" id="SM00388">
    <property type="entry name" value="HisKA"/>
    <property type="match status" value="1"/>
</dbReference>
<dbReference type="NCBIfam" id="TIGR00229">
    <property type="entry name" value="sensory_box"/>
    <property type="match status" value="1"/>
</dbReference>
<keyword evidence="8" id="KW-0067">ATP-binding</keyword>
<dbReference type="PROSITE" id="PS50113">
    <property type="entry name" value="PAC"/>
    <property type="match status" value="1"/>
</dbReference>
<evidence type="ECO:0000256" key="4">
    <source>
        <dbReference type="ARBA" id="ARBA00022553"/>
    </source>
</evidence>
<comment type="catalytic activity">
    <reaction evidence="1">
        <text>ATP + protein L-histidine = ADP + protein N-phospho-L-histidine.</text>
        <dbReference type="EC" id="2.7.13.3"/>
    </reaction>
</comment>
<keyword evidence="7" id="KW-0418">Kinase</keyword>
<dbReference type="InterPro" id="IPR036890">
    <property type="entry name" value="HATPase_C_sf"/>
</dbReference>
<feature type="transmembrane region" description="Helical" evidence="11">
    <location>
        <begin position="25"/>
        <end position="46"/>
    </location>
</feature>
<dbReference type="InterPro" id="IPR000014">
    <property type="entry name" value="PAS"/>
</dbReference>
<evidence type="ECO:0000256" key="11">
    <source>
        <dbReference type="PROSITE-ProRule" id="PRU00244"/>
    </source>
</evidence>
<evidence type="ECO:0000256" key="2">
    <source>
        <dbReference type="ARBA" id="ARBA00004370"/>
    </source>
</evidence>
<dbReference type="InterPro" id="IPR036097">
    <property type="entry name" value="HisK_dim/P_sf"/>
</dbReference>
<dbReference type="InterPro" id="IPR003661">
    <property type="entry name" value="HisK_dim/P_dom"/>
</dbReference>
<evidence type="ECO:0000256" key="7">
    <source>
        <dbReference type="ARBA" id="ARBA00022777"/>
    </source>
</evidence>
<sequence>MHALIHFLGPGDIPASVYAVRHDPALVAASVATAFVCAIVVFELIERMAGARTTRSRLLWLVPGSLIFGGGVWATHFIAMVGLSLPDVTTHDTWMRGVSVMSGTLAASGAFYLIGARPIVPARTVLSGVMIGLAIAVIHYTAMAAMRTPFPVMYDPIPFTASIAAAIGLSVLALFVKGAPSENPVTLRVLVRRSVGALILGSAIVATHYVADQGTYYFSMRPEQTAGLGFEREAIGFAVTAVTFLIMITALIGAIISRHVETIGRLRIEIAERKKAEIRIRKLSRAVEQSPVSVMITDLDGHLEYVNPKFLQATGYTTAEVIGRNPRFLKSGTMSKDQYRELWRTISSGGEWRGEMHNIRKDGSRFWEYASISPIRDPDGKIVSYLAVKEDITDRKAAEDDLLRAKEQAEYADHAKTQFLASMSHELRTPLNAIIGFSDLLMHQDIETLGNKKYRGYVSDINAAGQHLLEIITDILDMSKIESETLELHEETIDLNAILQTCEHLALGQAEDKNIHLALELAETPLLLLADRLRVKQIFINLLGNAIKFTPQNGRIVTRSALLANGALKVTVSDNGIGMSPEDIPHALEPFGQLTDTASHPHEGVGLGLYLARVFTEKHGGTLSIESNLGKGTRISVVFPGERIFQAA</sequence>
<feature type="transmembrane region" description="Helical" evidence="11">
    <location>
        <begin position="234"/>
        <end position="257"/>
    </location>
</feature>
<feature type="transmembrane region" description="Helical" evidence="11">
    <location>
        <begin position="58"/>
        <end position="82"/>
    </location>
</feature>
<dbReference type="CDD" id="cd00130">
    <property type="entry name" value="PAS"/>
    <property type="match status" value="1"/>
</dbReference>
<dbReference type="InterPro" id="IPR005467">
    <property type="entry name" value="His_kinase_dom"/>
</dbReference>
<organism evidence="16 17">
    <name type="scientific">Varunaivibrio sulfuroxidans</name>
    <dbReference type="NCBI Taxonomy" id="1773489"/>
    <lineage>
        <taxon>Bacteria</taxon>
        <taxon>Pseudomonadati</taxon>
        <taxon>Pseudomonadota</taxon>
        <taxon>Alphaproteobacteria</taxon>
        <taxon>Rhodospirillales</taxon>
        <taxon>Magnetovibrionaceae</taxon>
        <taxon>Varunaivibrio</taxon>
    </lineage>
</organism>
<dbReference type="Pfam" id="PF13426">
    <property type="entry name" value="PAS_9"/>
    <property type="match status" value="1"/>
</dbReference>